<organism evidence="1 2">
    <name type="scientific">Alloacidobacterium dinghuense</name>
    <dbReference type="NCBI Taxonomy" id="2763107"/>
    <lineage>
        <taxon>Bacteria</taxon>
        <taxon>Pseudomonadati</taxon>
        <taxon>Acidobacteriota</taxon>
        <taxon>Terriglobia</taxon>
        <taxon>Terriglobales</taxon>
        <taxon>Acidobacteriaceae</taxon>
        <taxon>Alloacidobacterium</taxon>
    </lineage>
</organism>
<proteinExistence type="predicted"/>
<keyword evidence="2" id="KW-1185">Reference proteome</keyword>
<dbReference type="AlphaFoldDB" id="A0A7G8BGZ9"/>
<dbReference type="RefSeq" id="WP_186742764.1">
    <property type="nucleotide sequence ID" value="NZ_CP060394.1"/>
</dbReference>
<dbReference type="EMBL" id="CP060394">
    <property type="protein sequence ID" value="QNI31819.1"/>
    <property type="molecule type" value="Genomic_DNA"/>
</dbReference>
<reference evidence="1 2" key="1">
    <citation type="submission" date="2020-08" db="EMBL/GenBank/DDBJ databases">
        <title>Edaphobacter telluris sp. nov. and Acidobacterium dinghuensis sp. nov., two acidobacteria isolated from forest soil.</title>
        <authorList>
            <person name="Fu J."/>
            <person name="Qiu L."/>
        </authorList>
    </citation>
    <scope>NUCLEOTIDE SEQUENCE [LARGE SCALE GENOMIC DNA]</scope>
    <source>
        <strain evidence="1">4Y35</strain>
    </source>
</reference>
<name>A0A7G8BGZ9_9BACT</name>
<evidence type="ECO:0000313" key="2">
    <source>
        <dbReference type="Proteomes" id="UP000515312"/>
    </source>
</evidence>
<dbReference type="Proteomes" id="UP000515312">
    <property type="component" value="Chromosome"/>
</dbReference>
<protein>
    <submittedName>
        <fullName evidence="1">Uncharacterized protein</fullName>
    </submittedName>
</protein>
<dbReference type="Pfam" id="PF19458">
    <property type="entry name" value="DUF5995"/>
    <property type="match status" value="1"/>
</dbReference>
<gene>
    <name evidence="1" type="ORF">H7849_22740</name>
</gene>
<dbReference type="InterPro" id="IPR046037">
    <property type="entry name" value="DUF5995"/>
</dbReference>
<evidence type="ECO:0000313" key="1">
    <source>
        <dbReference type="EMBL" id="QNI31819.1"/>
    </source>
</evidence>
<sequence>MFPYDSTLLKAVQLVPNSVADVLQIMQNIEATCIDGDGLKWFNWLYLQVTNAVEARIAAGGFADPSWLAELDVQFAKLYFGALASSLSGQATPDCWQALFEHRSQVQIARIQFALAGINAHINHDLPEAIVATCAVTGTVPQHGGTQYADYTGLNTSLDSLVESAKQTLHVRLLGDPLPAISHLEDTLASWSVTAARESAWNNAEILWHLRPEPGLSSAFMDSLDGLTSVASRTLLVPVPV</sequence>
<dbReference type="KEGG" id="adin:H7849_22740"/>
<accession>A0A7G8BGZ9</accession>